<feature type="compositionally biased region" description="Low complexity" evidence="1">
    <location>
        <begin position="38"/>
        <end position="50"/>
    </location>
</feature>
<protein>
    <recommendedName>
        <fullName evidence="5">LRRNT domain-containing protein</fullName>
    </recommendedName>
</protein>
<reference evidence="3 4" key="1">
    <citation type="journal article" date="2016" name="Nat. Commun.">
        <title>Extremotolerant tardigrade genome and improved radiotolerance of human cultured cells by tardigrade-unique protein.</title>
        <authorList>
            <person name="Hashimoto T."/>
            <person name="Horikawa D.D."/>
            <person name="Saito Y."/>
            <person name="Kuwahara H."/>
            <person name="Kozuka-Hata H."/>
            <person name="Shin-I T."/>
            <person name="Minakuchi Y."/>
            <person name="Ohishi K."/>
            <person name="Motoyama A."/>
            <person name="Aizu T."/>
            <person name="Enomoto A."/>
            <person name="Kondo K."/>
            <person name="Tanaka S."/>
            <person name="Hara Y."/>
            <person name="Koshikawa S."/>
            <person name="Sagara H."/>
            <person name="Miura T."/>
            <person name="Yokobori S."/>
            <person name="Miyagawa K."/>
            <person name="Suzuki Y."/>
            <person name="Kubo T."/>
            <person name="Oyama M."/>
            <person name="Kohara Y."/>
            <person name="Fujiyama A."/>
            <person name="Arakawa K."/>
            <person name="Katayama T."/>
            <person name="Toyoda A."/>
            <person name="Kunieda T."/>
        </authorList>
    </citation>
    <scope>NUCLEOTIDE SEQUENCE [LARGE SCALE GENOMIC DNA]</scope>
    <source>
        <strain evidence="3 4">YOKOZUNA-1</strain>
    </source>
</reference>
<dbReference type="EMBL" id="BDGG01000003">
    <property type="protein sequence ID" value="GAU96530.1"/>
    <property type="molecule type" value="Genomic_DNA"/>
</dbReference>
<dbReference type="AlphaFoldDB" id="A0A1D1V6L8"/>
<accession>A0A1D1V6L8</accession>
<evidence type="ECO:0000256" key="2">
    <source>
        <dbReference type="SAM" id="SignalP"/>
    </source>
</evidence>
<sequence length="341" mass="36543">MRYLVASVLFIVVLVNAQMFPNAGVGPGIPSGPGPGTAMGPSGQASAGAPAGAGGAGAGGMGAGGSFGPSGSGMIPPNPYFDQAATALPAAPTMDPSTENCILQFCGYGCTSPTYAAVCNSSATNVEVKKFFLKLQLFQGTLPLVLMLEGKRDFPMDLFMSVKDNLVSLIIGKYDQFNTAALKKLNLPTLLSLQFMECKNVTVGPTDFVAFSRLRQLSFIKSPIFSLAKKALQPLTALQLLALDGKYEPPFSPLEIKHLEEFHCDCKYAWLRDYIRKNPLLIQPKKEGDLFKVGMLHSEATERSDIFYPVNCTVGITDEPLDFEDETATPVNVPYSCDDIC</sequence>
<keyword evidence="2" id="KW-0732">Signal</keyword>
<evidence type="ECO:0000313" key="3">
    <source>
        <dbReference type="EMBL" id="GAU96530.1"/>
    </source>
</evidence>
<dbReference type="Gene3D" id="3.80.10.10">
    <property type="entry name" value="Ribonuclease Inhibitor"/>
    <property type="match status" value="1"/>
</dbReference>
<organism evidence="3 4">
    <name type="scientific">Ramazzottius varieornatus</name>
    <name type="common">Water bear</name>
    <name type="synonym">Tardigrade</name>
    <dbReference type="NCBI Taxonomy" id="947166"/>
    <lineage>
        <taxon>Eukaryota</taxon>
        <taxon>Metazoa</taxon>
        <taxon>Ecdysozoa</taxon>
        <taxon>Tardigrada</taxon>
        <taxon>Eutardigrada</taxon>
        <taxon>Parachela</taxon>
        <taxon>Hypsibioidea</taxon>
        <taxon>Ramazzottiidae</taxon>
        <taxon>Ramazzottius</taxon>
    </lineage>
</organism>
<evidence type="ECO:0008006" key="5">
    <source>
        <dbReference type="Google" id="ProtNLM"/>
    </source>
</evidence>
<proteinExistence type="predicted"/>
<feature type="chain" id="PRO_5008898079" description="LRRNT domain-containing protein" evidence="2">
    <location>
        <begin position="18"/>
        <end position="341"/>
    </location>
</feature>
<dbReference type="Proteomes" id="UP000186922">
    <property type="component" value="Unassembled WGS sequence"/>
</dbReference>
<feature type="signal peptide" evidence="2">
    <location>
        <begin position="1"/>
        <end position="17"/>
    </location>
</feature>
<dbReference type="OrthoDB" id="10487924at2759"/>
<name>A0A1D1V6L8_RAMVA</name>
<evidence type="ECO:0000313" key="4">
    <source>
        <dbReference type="Proteomes" id="UP000186922"/>
    </source>
</evidence>
<comment type="caution">
    <text evidence="3">The sequence shown here is derived from an EMBL/GenBank/DDBJ whole genome shotgun (WGS) entry which is preliminary data.</text>
</comment>
<dbReference type="SUPFAM" id="SSF52058">
    <property type="entry name" value="L domain-like"/>
    <property type="match status" value="1"/>
</dbReference>
<keyword evidence="4" id="KW-1185">Reference proteome</keyword>
<evidence type="ECO:0000256" key="1">
    <source>
        <dbReference type="SAM" id="MobiDB-lite"/>
    </source>
</evidence>
<dbReference type="InterPro" id="IPR032675">
    <property type="entry name" value="LRR_dom_sf"/>
</dbReference>
<gene>
    <name evidence="3" type="primary">RvY_07961-1</name>
    <name evidence="3" type="synonym">RvY_07961.1</name>
    <name evidence="3" type="ORF">RvY_07961</name>
</gene>
<feature type="region of interest" description="Disordered" evidence="1">
    <location>
        <begin position="31"/>
        <end position="51"/>
    </location>
</feature>